<dbReference type="KEGG" id="ccl:Clocl_3113"/>
<dbReference type="EMBL" id="CP003065">
    <property type="protein sequence ID" value="AEV69640.1"/>
    <property type="molecule type" value="Genomic_DNA"/>
</dbReference>
<sequence length="412" mass="46908">MNFGIHYTTGNQKEDQQLKNDPFTYLEKDKNNNCEEVYTEGNNDEDFVRKKTMENVLDLKKKLKRYGISFRDLLTCAPKNDDTIYMCIKTAKGIAANERILEEIEKKKKLPVQEILKAVNVFHGTLEKNGTYIIALCLIITSGLESLNFYINETYTKKEPNRNVGTVLESASDGVIVMTGDCNFLLLRKRKGMFLGQQIKFANWEVKRYNRSIARKVFAGVAVSCAAVLMLFFSRNLIYNPSDDRVYAFVDIDINPSLGLSIDKNNLVVDVNTINGDADVLLMDNDLRGLPVNDAIEMIFEFAHDRGFVYEDRENLVLISLGLNPDVDEEGDEEEKFIQLFNQIELEIKGDEVIVPLVIAVPQDTVKSAKRNNLSIGRQYIYENSQKFDFGEIRGGSIEDLVFESEIFDESS</sequence>
<evidence type="ECO:0000256" key="3">
    <source>
        <dbReference type="ARBA" id="ARBA00022692"/>
    </source>
</evidence>
<keyword evidence="2" id="KW-1003">Cell membrane</keyword>
<reference evidence="9" key="1">
    <citation type="submission" date="2011-12" db="EMBL/GenBank/DDBJ databases">
        <title>Complete sequence of Clostridium clariflavum DSM 19732.</title>
        <authorList>
            <consortium name="US DOE Joint Genome Institute"/>
            <person name="Lucas S."/>
            <person name="Han J."/>
            <person name="Lapidus A."/>
            <person name="Cheng J.-F."/>
            <person name="Goodwin L."/>
            <person name="Pitluck S."/>
            <person name="Peters L."/>
            <person name="Teshima H."/>
            <person name="Detter J.C."/>
            <person name="Han C."/>
            <person name="Tapia R."/>
            <person name="Land M."/>
            <person name="Hauser L."/>
            <person name="Kyrpides N."/>
            <person name="Ivanova N."/>
            <person name="Pagani I."/>
            <person name="Kitzmiller T."/>
            <person name="Lynd L."/>
            <person name="Izquierdo J."/>
            <person name="Woyke T."/>
        </authorList>
    </citation>
    <scope>NUCLEOTIDE SEQUENCE [LARGE SCALE GENOMIC DNA]</scope>
    <source>
        <strain evidence="9">DSM 19732 / NBRC 101661 / EBR45</strain>
    </source>
</reference>
<dbReference type="InterPro" id="IPR055431">
    <property type="entry name" value="RsgI_M"/>
</dbReference>
<evidence type="ECO:0000256" key="5">
    <source>
        <dbReference type="ARBA" id="ARBA00023136"/>
    </source>
</evidence>
<keyword evidence="4 6" id="KW-1133">Transmembrane helix</keyword>
<evidence type="ECO:0000256" key="1">
    <source>
        <dbReference type="ARBA" id="ARBA00004162"/>
    </source>
</evidence>
<dbReference type="eggNOG" id="COG1191">
    <property type="taxonomic scope" value="Bacteria"/>
</dbReference>
<comment type="subcellular location">
    <subcellularLocation>
        <location evidence="1">Cell membrane</location>
        <topology evidence="1">Single-pass membrane protein</topology>
    </subcellularLocation>
</comment>
<dbReference type="GO" id="GO:0005886">
    <property type="term" value="C:plasma membrane"/>
    <property type="evidence" value="ECO:0007669"/>
    <property type="project" value="UniProtKB-SubCell"/>
</dbReference>
<dbReference type="Pfam" id="PF12791">
    <property type="entry name" value="RsgI_N"/>
    <property type="match status" value="1"/>
</dbReference>
<feature type="domain" description="RsgI N-terminal anti-sigma" evidence="7">
    <location>
        <begin position="163"/>
        <end position="210"/>
    </location>
</feature>
<keyword evidence="9" id="KW-1185">Reference proteome</keyword>
<evidence type="ECO:0000256" key="6">
    <source>
        <dbReference type="SAM" id="Phobius"/>
    </source>
</evidence>
<accession>G8LVK4</accession>
<evidence type="ECO:0000256" key="4">
    <source>
        <dbReference type="ARBA" id="ARBA00022989"/>
    </source>
</evidence>
<evidence type="ECO:0000313" key="9">
    <source>
        <dbReference type="Proteomes" id="UP000005435"/>
    </source>
</evidence>
<dbReference type="PROSITE" id="PS51849">
    <property type="entry name" value="RSGI_N"/>
    <property type="match status" value="1"/>
</dbReference>
<keyword evidence="5 6" id="KW-0472">Membrane</keyword>
<dbReference type="InterPro" id="IPR024449">
    <property type="entry name" value="Anti-sigma_RsgI_N"/>
</dbReference>
<feature type="transmembrane region" description="Helical" evidence="6">
    <location>
        <begin position="217"/>
        <end position="234"/>
    </location>
</feature>
<dbReference type="RefSeq" id="WP_014256183.1">
    <property type="nucleotide sequence ID" value="NC_016627.1"/>
</dbReference>
<dbReference type="AlphaFoldDB" id="G8LVK4"/>
<name>G8LVK4_ACECE</name>
<evidence type="ECO:0000256" key="2">
    <source>
        <dbReference type="ARBA" id="ARBA00022475"/>
    </source>
</evidence>
<gene>
    <name evidence="8" type="ordered locus">Clocl_3113</name>
</gene>
<proteinExistence type="predicted"/>
<dbReference type="Proteomes" id="UP000005435">
    <property type="component" value="Chromosome"/>
</dbReference>
<dbReference type="HOGENOM" id="CLU_666827_0_0_9"/>
<dbReference type="OrthoDB" id="9800626at2"/>
<organism evidence="8 9">
    <name type="scientific">Acetivibrio clariflavus (strain DSM 19732 / NBRC 101661 / EBR45)</name>
    <name type="common">Clostridium clariflavum</name>
    <dbReference type="NCBI Taxonomy" id="720554"/>
    <lineage>
        <taxon>Bacteria</taxon>
        <taxon>Bacillati</taxon>
        <taxon>Bacillota</taxon>
        <taxon>Clostridia</taxon>
        <taxon>Eubacteriales</taxon>
        <taxon>Oscillospiraceae</taxon>
        <taxon>Acetivibrio</taxon>
    </lineage>
</organism>
<dbReference type="STRING" id="720554.Clocl_3113"/>
<keyword evidence="3 6" id="KW-0812">Transmembrane</keyword>
<feature type="transmembrane region" description="Helical" evidence="6">
    <location>
        <begin position="132"/>
        <end position="151"/>
    </location>
</feature>
<protein>
    <recommendedName>
        <fullName evidence="7">RsgI N-terminal anti-sigma domain-containing protein</fullName>
    </recommendedName>
</protein>
<evidence type="ECO:0000259" key="7">
    <source>
        <dbReference type="PROSITE" id="PS51849"/>
    </source>
</evidence>
<evidence type="ECO:0000313" key="8">
    <source>
        <dbReference type="EMBL" id="AEV69640.1"/>
    </source>
</evidence>
<dbReference type="Pfam" id="PF23750">
    <property type="entry name" value="RsgI_M"/>
    <property type="match status" value="1"/>
</dbReference>
<reference evidence="8 9" key="2">
    <citation type="journal article" date="2012" name="Stand. Genomic Sci.">
        <title>Complete Genome Sequence of Clostridium clariflavum DSM 19732.</title>
        <authorList>
            <person name="Izquierdo J.A."/>
            <person name="Goodwin L."/>
            <person name="Davenport K.W."/>
            <person name="Teshima H."/>
            <person name="Bruce D."/>
            <person name="Detter C."/>
            <person name="Tapia R."/>
            <person name="Han S."/>
            <person name="Land M."/>
            <person name="Hauser L."/>
            <person name="Jeffries C.D."/>
            <person name="Han J."/>
            <person name="Pitluck S."/>
            <person name="Nolan M."/>
            <person name="Chen A."/>
            <person name="Huntemann M."/>
            <person name="Mavromatis K."/>
            <person name="Mikhailova N."/>
            <person name="Liolios K."/>
            <person name="Woyke T."/>
            <person name="Lynd L.R."/>
        </authorList>
    </citation>
    <scope>NUCLEOTIDE SEQUENCE [LARGE SCALE GENOMIC DNA]</scope>
    <source>
        <strain evidence="9">DSM 19732 / NBRC 101661 / EBR45</strain>
    </source>
</reference>